<evidence type="ECO:0000313" key="1">
    <source>
        <dbReference type="EMBL" id="GAY21199.1"/>
    </source>
</evidence>
<dbReference type="EMBL" id="BEWI01000031">
    <property type="protein sequence ID" value="GAY21199.1"/>
    <property type="molecule type" value="Genomic_DNA"/>
</dbReference>
<reference evidence="1 2" key="1">
    <citation type="journal article" date="2013" name="Biodegradation">
        <title>Occurrence of 4-tert-butylphenol (4-t-BP) biodegradation in an aquatic sample caused by the presence of Spirodela polyrrhiza and isolation of a 4-t-BP-utilizing bacterium.</title>
        <authorList>
            <person name="Ogata Y."/>
            <person name="Toyama T."/>
            <person name="Yu N."/>
            <person name="Wang X."/>
            <person name="Sei K."/>
            <person name="Ike M."/>
        </authorList>
    </citation>
    <scope>NUCLEOTIDE SEQUENCE [LARGE SCALE GENOMIC DNA]</scope>
    <source>
        <strain evidence="1 2">OMI</strain>
    </source>
</reference>
<name>A0A292ZEB5_SPHSA</name>
<dbReference type="Proteomes" id="UP000221538">
    <property type="component" value="Unassembled WGS sequence"/>
</dbReference>
<protein>
    <submittedName>
        <fullName evidence="1">Uncharacterized protein</fullName>
    </submittedName>
</protein>
<organism evidence="1 2">
    <name type="scientific">Sphingobium fuliginis (strain ATCC 27551)</name>
    <dbReference type="NCBI Taxonomy" id="336203"/>
    <lineage>
        <taxon>Bacteria</taxon>
        <taxon>Pseudomonadati</taxon>
        <taxon>Pseudomonadota</taxon>
        <taxon>Alphaproteobacteria</taxon>
        <taxon>Sphingomonadales</taxon>
        <taxon>Sphingomonadaceae</taxon>
        <taxon>Sphingobium</taxon>
    </lineage>
</organism>
<accession>A0A292ZEB5</accession>
<gene>
    <name evidence="1" type="ORF">SFOMI_1734</name>
</gene>
<comment type="caution">
    <text evidence="1">The sequence shown here is derived from an EMBL/GenBank/DDBJ whole genome shotgun (WGS) entry which is preliminary data.</text>
</comment>
<dbReference type="AlphaFoldDB" id="A0A292ZEB5"/>
<evidence type="ECO:0000313" key="2">
    <source>
        <dbReference type="Proteomes" id="UP000221538"/>
    </source>
</evidence>
<proteinExistence type="predicted"/>
<reference evidence="1 2" key="2">
    <citation type="journal article" date="2013" name="Environ. Sci. Technol.">
        <title>The 4-tert-butylphenol-utilizing bacterium Sphingobium fuliginis OMI can degrade bisphenols via phenolic ring hydroxylation and meta-cleavage pathway.</title>
        <authorList>
            <person name="Ogata Y."/>
            <person name="Goda S."/>
            <person name="Toyama T."/>
            <person name="Sei K."/>
            <person name="Ike M."/>
        </authorList>
    </citation>
    <scope>NUCLEOTIDE SEQUENCE [LARGE SCALE GENOMIC DNA]</scope>
    <source>
        <strain evidence="1 2">OMI</strain>
    </source>
</reference>
<sequence>MVFNAINAGRTALTNGAAKIRALSSDLTRSEPQRHEAGGVVSAKTVDALEETQRILNARANAYQAAGDEALRDAFPVKAEDTWLHDRWLSFLEREVANQDGGLGNIRKATMANPSLATVIAKMPAELLPVKGDFLARLREEVIDKFHPNIGEAFERAGQMRELAGKYMSLAARVKLNFHSPLHASKMKTRVEV</sequence>